<comment type="caution">
    <text evidence="1">The sequence shown here is derived from an EMBL/GenBank/DDBJ whole genome shotgun (WGS) entry which is preliminary data.</text>
</comment>
<dbReference type="PATRIC" id="fig|1396.428.peg.2632"/>
<gene>
    <name evidence="1" type="ORF">B4077_3270</name>
</gene>
<protein>
    <submittedName>
        <fullName evidence="1">Uncharacterized protein</fullName>
    </submittedName>
</protein>
<evidence type="ECO:0000313" key="1">
    <source>
        <dbReference type="EMBL" id="KLA22324.1"/>
    </source>
</evidence>
<sequence>MNKLQISPHATGTVNEKALTIINVLVMYKFIPHFTPEK</sequence>
<dbReference type="EMBL" id="LCYI01000062">
    <property type="protein sequence ID" value="KLA22324.1"/>
    <property type="molecule type" value="Genomic_DNA"/>
</dbReference>
<evidence type="ECO:0000313" key="2">
    <source>
        <dbReference type="Proteomes" id="UP000035214"/>
    </source>
</evidence>
<accession>A0A0G8EDE2</accession>
<name>A0A0G8EDE2_BACCE</name>
<dbReference type="AlphaFoldDB" id="A0A0G8EDE2"/>
<reference evidence="1 2" key="1">
    <citation type="submission" date="2015-04" db="EMBL/GenBank/DDBJ databases">
        <title>Draft Genome Sequences of Eight Spore-Forming Food Isolates of Bacillus cereus Genome sequencing.</title>
        <authorList>
            <person name="Krawcyk A.O."/>
            <person name="de Jong A."/>
            <person name="Eijlander R.T."/>
            <person name="Berendsen E.M."/>
            <person name="Holsappel S."/>
            <person name="Wells-Bennik M."/>
            <person name="Kuipers O.P."/>
        </authorList>
    </citation>
    <scope>NUCLEOTIDE SEQUENCE [LARGE SCALE GENOMIC DNA]</scope>
    <source>
        <strain evidence="1 2">B4077</strain>
    </source>
</reference>
<dbReference type="Proteomes" id="UP000035214">
    <property type="component" value="Unassembled WGS sequence"/>
</dbReference>
<proteinExistence type="predicted"/>
<organism evidence="1 2">
    <name type="scientific">Bacillus cereus</name>
    <dbReference type="NCBI Taxonomy" id="1396"/>
    <lineage>
        <taxon>Bacteria</taxon>
        <taxon>Bacillati</taxon>
        <taxon>Bacillota</taxon>
        <taxon>Bacilli</taxon>
        <taxon>Bacillales</taxon>
        <taxon>Bacillaceae</taxon>
        <taxon>Bacillus</taxon>
        <taxon>Bacillus cereus group</taxon>
    </lineage>
</organism>